<evidence type="ECO:0000313" key="2">
    <source>
        <dbReference type="Proteomes" id="UP001172155"/>
    </source>
</evidence>
<reference evidence="1" key="1">
    <citation type="submission" date="2023-06" db="EMBL/GenBank/DDBJ databases">
        <title>Genome-scale phylogeny and comparative genomics of the fungal order Sordariales.</title>
        <authorList>
            <consortium name="Lawrence Berkeley National Laboratory"/>
            <person name="Hensen N."/>
            <person name="Bonometti L."/>
            <person name="Westerberg I."/>
            <person name="Brannstrom I.O."/>
            <person name="Guillou S."/>
            <person name="Cros-Aarteil S."/>
            <person name="Calhoun S."/>
            <person name="Haridas S."/>
            <person name="Kuo A."/>
            <person name="Mondo S."/>
            <person name="Pangilinan J."/>
            <person name="Riley R."/>
            <person name="LaButti K."/>
            <person name="Andreopoulos B."/>
            <person name="Lipzen A."/>
            <person name="Chen C."/>
            <person name="Yanf M."/>
            <person name="Daum C."/>
            <person name="Ng V."/>
            <person name="Clum A."/>
            <person name="Steindorff A."/>
            <person name="Ohm R."/>
            <person name="Martin F."/>
            <person name="Silar P."/>
            <person name="Natvig D."/>
            <person name="Lalanne C."/>
            <person name="Gautier V."/>
            <person name="Ament-velasquez S.L."/>
            <person name="Kruys A."/>
            <person name="Hutchinson M.I."/>
            <person name="Powell A.J."/>
            <person name="Barry K."/>
            <person name="Miller A.N."/>
            <person name="Grigoriev I.V."/>
            <person name="Debuchy R."/>
            <person name="Gladieux P."/>
            <person name="Thoren M.H."/>
            <person name="Johannesson H."/>
        </authorList>
    </citation>
    <scope>NUCLEOTIDE SEQUENCE</scope>
    <source>
        <strain evidence="1">SMH3187-1</strain>
    </source>
</reference>
<proteinExistence type="predicted"/>
<evidence type="ECO:0008006" key="3">
    <source>
        <dbReference type="Google" id="ProtNLM"/>
    </source>
</evidence>
<dbReference type="AlphaFoldDB" id="A0AA40K5U8"/>
<accession>A0AA40K5U8</accession>
<sequence>MPLITELSWLPFKPGTESSAAAVALKDLGPQLGSQPGLEGHWRGAPLERPNSLEFVKVWTSEQAYQASQSSPLHSEATALIQQLVDTSNPLIKPYHNAVPFDKPFADVAAAPLVQLSSFFLPADVDRQAFETAFKNVLAPLYANPPEGFVTGTNGWALEAVNGAAVFVAASGWESLEKRLEAHERLKGTFGEVEAFTKVVEVHHNSFQKGGA</sequence>
<dbReference type="InterPro" id="IPR011008">
    <property type="entry name" value="Dimeric_a/b-barrel"/>
</dbReference>
<dbReference type="Gene3D" id="3.30.70.100">
    <property type="match status" value="1"/>
</dbReference>
<dbReference type="SUPFAM" id="SSF54909">
    <property type="entry name" value="Dimeric alpha+beta barrel"/>
    <property type="match status" value="1"/>
</dbReference>
<organism evidence="1 2">
    <name type="scientific">Schizothecium vesticola</name>
    <dbReference type="NCBI Taxonomy" id="314040"/>
    <lineage>
        <taxon>Eukaryota</taxon>
        <taxon>Fungi</taxon>
        <taxon>Dikarya</taxon>
        <taxon>Ascomycota</taxon>
        <taxon>Pezizomycotina</taxon>
        <taxon>Sordariomycetes</taxon>
        <taxon>Sordariomycetidae</taxon>
        <taxon>Sordariales</taxon>
        <taxon>Schizotheciaceae</taxon>
        <taxon>Schizothecium</taxon>
    </lineage>
</organism>
<dbReference type="EMBL" id="JAUKUD010000004">
    <property type="protein sequence ID" value="KAK0747015.1"/>
    <property type="molecule type" value="Genomic_DNA"/>
</dbReference>
<evidence type="ECO:0000313" key="1">
    <source>
        <dbReference type="EMBL" id="KAK0747015.1"/>
    </source>
</evidence>
<gene>
    <name evidence="1" type="ORF">B0T18DRAFT_429865</name>
</gene>
<name>A0AA40K5U8_9PEZI</name>
<dbReference type="Proteomes" id="UP001172155">
    <property type="component" value="Unassembled WGS sequence"/>
</dbReference>
<protein>
    <recommendedName>
        <fullName evidence="3">ABM domain-containing protein</fullName>
    </recommendedName>
</protein>
<comment type="caution">
    <text evidence="1">The sequence shown here is derived from an EMBL/GenBank/DDBJ whole genome shotgun (WGS) entry which is preliminary data.</text>
</comment>
<keyword evidence="2" id="KW-1185">Reference proteome</keyword>